<keyword evidence="1" id="KW-0489">Methyltransferase</keyword>
<dbReference type="SUPFAM" id="SSF56436">
    <property type="entry name" value="C-type lectin-like"/>
    <property type="match status" value="1"/>
</dbReference>
<feature type="domain" description="Sulfatase-modifying factor enzyme-like" evidence="4">
    <location>
        <begin position="683"/>
        <end position="897"/>
    </location>
</feature>
<evidence type="ECO:0000313" key="7">
    <source>
        <dbReference type="Proteomes" id="UP001556367"/>
    </source>
</evidence>
<reference evidence="7" key="1">
    <citation type="submission" date="2024-06" db="EMBL/GenBank/DDBJ databases">
        <title>Multi-omics analyses provide insights into the biosynthesis of the anticancer antibiotic pleurotin in Hohenbuehelia grisea.</title>
        <authorList>
            <person name="Weaver J.A."/>
            <person name="Alberti F."/>
        </authorList>
    </citation>
    <scope>NUCLEOTIDE SEQUENCE [LARGE SCALE GENOMIC DNA]</scope>
    <source>
        <strain evidence="7">T-177</strain>
    </source>
</reference>
<gene>
    <name evidence="6" type="ORF">HGRIS_005816</name>
</gene>
<dbReference type="InterPro" id="IPR016187">
    <property type="entry name" value="CTDL_fold"/>
</dbReference>
<dbReference type="InterPro" id="IPR019257">
    <property type="entry name" value="MeTrfase_dom"/>
</dbReference>
<evidence type="ECO:0000256" key="1">
    <source>
        <dbReference type="ARBA" id="ARBA00022603"/>
    </source>
</evidence>
<proteinExistence type="predicted"/>
<feature type="domain" description="Histidine-specific methyltransferase SAM-dependent" evidence="5">
    <location>
        <begin position="57"/>
        <end position="425"/>
    </location>
</feature>
<evidence type="ECO:0000259" key="5">
    <source>
        <dbReference type="Pfam" id="PF10017"/>
    </source>
</evidence>
<evidence type="ECO:0000259" key="4">
    <source>
        <dbReference type="Pfam" id="PF03781"/>
    </source>
</evidence>
<evidence type="ECO:0000256" key="2">
    <source>
        <dbReference type="ARBA" id="ARBA00022679"/>
    </source>
</evidence>
<evidence type="ECO:0008006" key="8">
    <source>
        <dbReference type="Google" id="ProtNLM"/>
    </source>
</evidence>
<dbReference type="PANTHER" id="PTHR43397">
    <property type="entry name" value="ERGOTHIONEINE BIOSYNTHESIS PROTEIN 1"/>
    <property type="match status" value="1"/>
</dbReference>
<comment type="caution">
    <text evidence="6">The sequence shown here is derived from an EMBL/GenBank/DDBJ whole genome shotgun (WGS) entry which is preliminary data.</text>
</comment>
<organism evidence="6 7">
    <name type="scientific">Hohenbuehelia grisea</name>
    <dbReference type="NCBI Taxonomy" id="104357"/>
    <lineage>
        <taxon>Eukaryota</taxon>
        <taxon>Fungi</taxon>
        <taxon>Dikarya</taxon>
        <taxon>Basidiomycota</taxon>
        <taxon>Agaricomycotina</taxon>
        <taxon>Agaricomycetes</taxon>
        <taxon>Agaricomycetidae</taxon>
        <taxon>Agaricales</taxon>
        <taxon>Pleurotineae</taxon>
        <taxon>Pleurotaceae</taxon>
        <taxon>Hohenbuehelia</taxon>
    </lineage>
</organism>
<dbReference type="Gene3D" id="3.90.1580.10">
    <property type="entry name" value="paralog of FGE (formylglycine-generating enzyme)"/>
    <property type="match status" value="1"/>
</dbReference>
<dbReference type="PANTHER" id="PTHR43397:SF1">
    <property type="entry name" value="ERGOTHIONEINE BIOSYNTHESIS PROTEIN 1"/>
    <property type="match status" value="1"/>
</dbReference>
<accession>A0ABR3K096</accession>
<dbReference type="Gene3D" id="3.40.50.150">
    <property type="entry name" value="Vaccinia Virus protein VP39"/>
    <property type="match status" value="1"/>
</dbReference>
<feature type="compositionally biased region" description="Low complexity" evidence="3">
    <location>
        <begin position="225"/>
        <end position="251"/>
    </location>
</feature>
<protein>
    <recommendedName>
        <fullName evidence="8">DUF323 domain-containing protein</fullName>
    </recommendedName>
</protein>
<dbReference type="Pfam" id="PF03781">
    <property type="entry name" value="FGE-sulfatase"/>
    <property type="match status" value="1"/>
</dbReference>
<dbReference type="Proteomes" id="UP001556367">
    <property type="component" value="Unassembled WGS sequence"/>
</dbReference>
<evidence type="ECO:0000313" key="6">
    <source>
        <dbReference type="EMBL" id="KAL0960797.1"/>
    </source>
</evidence>
<evidence type="ECO:0000256" key="3">
    <source>
        <dbReference type="SAM" id="MobiDB-lite"/>
    </source>
</evidence>
<dbReference type="InterPro" id="IPR005532">
    <property type="entry name" value="SUMF_dom"/>
</dbReference>
<dbReference type="Pfam" id="PF10017">
    <property type="entry name" value="Methyltransf_33"/>
    <property type="match status" value="1"/>
</dbReference>
<name>A0ABR3K096_9AGAR</name>
<keyword evidence="7" id="KW-1185">Reference proteome</keyword>
<keyword evidence="2" id="KW-0808">Transferase</keyword>
<dbReference type="InterPro" id="IPR051128">
    <property type="entry name" value="EgtD_Methyltrsf_superfamily"/>
</dbReference>
<dbReference type="InterPro" id="IPR029063">
    <property type="entry name" value="SAM-dependent_MTases_sf"/>
</dbReference>
<dbReference type="InterPro" id="IPR042095">
    <property type="entry name" value="SUMF_sf"/>
</dbReference>
<feature type="region of interest" description="Disordered" evidence="3">
    <location>
        <begin position="219"/>
        <end position="251"/>
    </location>
</feature>
<dbReference type="EMBL" id="JASNQZ010000001">
    <property type="protein sequence ID" value="KAL0960797.1"/>
    <property type="molecule type" value="Genomic_DNA"/>
</dbReference>
<sequence length="900" mass="101361">MSCGEPSCAVPRMADLKIYKPGLDISLPSPLDIATTMPAEIVNVHPESGHALHDDLQRQLVDGLHRPAGEKEMPTMLLYDERGLRLYDDITTEVAEYYLFAAEEEILKNKADEIVRLMHAGADGAAQSDEVVLELGSGALRKTSHILAGLSRLVPTPNESAPITYYALDLEERELQRSLASIENSSVGAMLKGKVEAKGMCGTYDDGLKFIEDGGLPGRTSPFKSGSSSGSRDPSPDSSILSSDRAPSTASSASQAPLHILFLGSSLGNFSREDSVSFLRGLPLRPGCGDTLLIGLDHDNDKALIEEAYNDRAGHTKRFIMNGLRAAGRAMGNEKMFDEDKWDYVNRYNVTERRHEAYYKSKCSQKYEDPSANSEFEFLEDELVKIEVSYKYSDVDAHTLFTEANLRPIQRWTDSSSKYSLWLLERPPFLFPHMKQLTPPPCNPLGEPMDQRTYSKTPFGVPSPADWANMWATWDFVTRKMIPPSMLFQRPIDLRHICLFYLGHIPTFMDIHISRLLNEPHTEPEEFKYIFERGIDPNVDDPTKCHAHSEVPTKDEDWPSVRTILQFQERARQRLLRVYDDIDEGKMQLTRRVGRVLFMTYEHEALHVETLLYMLLQRAGTDTIPPPGFTVPPWSALADTWNSSPAPATKTVTLGPASVTLGHDDAEADDDHPELASQVVDHEFGWDNEHPKRTAEVKRFAIEWRPVTNGEFYKFYKEHDKEDSKHKVQFPASWIESDGEVRVRTLYGPVPMKVAQNWPVMTSYNNLSTYAIVKGGRLPTEPELRLFCDKFESGYEGGSNVGFRNWHPVPATTGGDRNGGKGSNGGVWEWTSTVLDKVDSFVPSKLYPGYSADFFDDAHNVVLGGSFGTIPRIAERRSVRNWYQRNYPYPWIGGRIAYDI</sequence>